<gene>
    <name evidence="7" type="ORF">H8E29_06300</name>
</gene>
<evidence type="ECO:0000256" key="3">
    <source>
        <dbReference type="ARBA" id="ARBA00022840"/>
    </source>
</evidence>
<dbReference type="InterPro" id="IPR016102">
    <property type="entry name" value="Succinyl-CoA_synth-like"/>
</dbReference>
<evidence type="ECO:0000256" key="5">
    <source>
        <dbReference type="PROSITE-ProRule" id="PRU00409"/>
    </source>
</evidence>
<accession>A0A8J6NKZ9</accession>
<evidence type="ECO:0000256" key="1">
    <source>
        <dbReference type="ARBA" id="ARBA00022598"/>
    </source>
</evidence>
<dbReference type="Gene3D" id="3.40.50.261">
    <property type="entry name" value="Succinyl-CoA synthetase domains"/>
    <property type="match status" value="2"/>
</dbReference>
<dbReference type="SUPFAM" id="SSF51735">
    <property type="entry name" value="NAD(P)-binding Rossmann-fold domains"/>
    <property type="match status" value="1"/>
</dbReference>
<dbReference type="GO" id="GO:0046872">
    <property type="term" value="F:metal ion binding"/>
    <property type="evidence" value="ECO:0007669"/>
    <property type="project" value="InterPro"/>
</dbReference>
<dbReference type="AlphaFoldDB" id="A0A8J6NKZ9"/>
<evidence type="ECO:0000259" key="6">
    <source>
        <dbReference type="PROSITE" id="PS50975"/>
    </source>
</evidence>
<reference evidence="7 8" key="1">
    <citation type="submission" date="2020-08" db="EMBL/GenBank/DDBJ databases">
        <title>Bridging the membrane lipid divide: bacteria of the FCB group superphylum have the potential to synthesize archaeal ether lipids.</title>
        <authorList>
            <person name="Villanueva L."/>
            <person name="Von Meijenfeldt F.A.B."/>
            <person name="Westbye A.B."/>
            <person name="Yadav S."/>
            <person name="Hopmans E.C."/>
            <person name="Dutilh B.E."/>
            <person name="Sinninghe Damste J.S."/>
        </authorList>
    </citation>
    <scope>NUCLEOTIDE SEQUENCE [LARGE SCALE GENOMIC DNA]</scope>
    <source>
        <strain evidence="7">NIOZ-UU36</strain>
    </source>
</reference>
<dbReference type="Proteomes" id="UP000614469">
    <property type="component" value="Unassembled WGS sequence"/>
</dbReference>
<dbReference type="PANTHER" id="PTHR43334:SF1">
    <property type="entry name" value="3-HYDROXYPROPIONATE--COA LIGASE [ADP-FORMING]"/>
    <property type="match status" value="1"/>
</dbReference>
<dbReference type="InterPro" id="IPR043938">
    <property type="entry name" value="Ligase_CoA_dom"/>
</dbReference>
<name>A0A8J6NKZ9_9CHLR</name>
<dbReference type="InterPro" id="IPR032875">
    <property type="entry name" value="Succ_CoA_lig_flav_dom"/>
</dbReference>
<dbReference type="Pfam" id="PF13549">
    <property type="entry name" value="ATP-grasp_5"/>
    <property type="match status" value="1"/>
</dbReference>
<dbReference type="Gene3D" id="3.40.50.720">
    <property type="entry name" value="NAD(P)-binding Rossmann-like Domain"/>
    <property type="match status" value="1"/>
</dbReference>
<proteinExistence type="inferred from homology"/>
<dbReference type="Gene3D" id="3.30.470.20">
    <property type="entry name" value="ATP-grasp fold, B domain"/>
    <property type="match status" value="1"/>
</dbReference>
<dbReference type="GO" id="GO:0043758">
    <property type="term" value="F:acetate-CoA ligase (ADP-forming) activity"/>
    <property type="evidence" value="ECO:0007669"/>
    <property type="project" value="InterPro"/>
</dbReference>
<evidence type="ECO:0000256" key="4">
    <source>
        <dbReference type="ARBA" id="ARBA00060888"/>
    </source>
</evidence>
<dbReference type="PANTHER" id="PTHR43334">
    <property type="entry name" value="ACETATE--COA LIGASE [ADP-FORMING]"/>
    <property type="match status" value="1"/>
</dbReference>
<dbReference type="EMBL" id="JACNJN010000082">
    <property type="protein sequence ID" value="MBC8334855.1"/>
    <property type="molecule type" value="Genomic_DNA"/>
</dbReference>
<protein>
    <submittedName>
        <fullName evidence="7">Acetate--CoA ligase family protein</fullName>
    </submittedName>
</protein>
<evidence type="ECO:0000313" key="7">
    <source>
        <dbReference type="EMBL" id="MBC8334855.1"/>
    </source>
</evidence>
<organism evidence="7 8">
    <name type="scientific">Candidatus Desulfolinea nitratireducens</name>
    <dbReference type="NCBI Taxonomy" id="2841698"/>
    <lineage>
        <taxon>Bacteria</taxon>
        <taxon>Bacillati</taxon>
        <taxon>Chloroflexota</taxon>
        <taxon>Anaerolineae</taxon>
        <taxon>Anaerolineales</taxon>
        <taxon>Anaerolineales incertae sedis</taxon>
        <taxon>Candidatus Desulfolinea</taxon>
    </lineage>
</organism>
<dbReference type="Gene3D" id="3.30.1490.20">
    <property type="entry name" value="ATP-grasp fold, A domain"/>
    <property type="match status" value="1"/>
</dbReference>
<dbReference type="InterPro" id="IPR011761">
    <property type="entry name" value="ATP-grasp"/>
</dbReference>
<dbReference type="InterPro" id="IPR036291">
    <property type="entry name" value="NAD(P)-bd_dom_sf"/>
</dbReference>
<dbReference type="Pfam" id="PF13380">
    <property type="entry name" value="CoA_binding_2"/>
    <property type="match status" value="1"/>
</dbReference>
<dbReference type="GO" id="GO:0005524">
    <property type="term" value="F:ATP binding"/>
    <property type="evidence" value="ECO:0007669"/>
    <property type="project" value="UniProtKB-UniRule"/>
</dbReference>
<dbReference type="FunFam" id="3.30.1490.20:FF:000020">
    <property type="entry name" value="Protein lysine acetyltransferase"/>
    <property type="match status" value="1"/>
</dbReference>
<keyword evidence="1 7" id="KW-0436">Ligase</keyword>
<keyword evidence="3 5" id="KW-0067">ATP-binding</keyword>
<comment type="caution">
    <text evidence="7">The sequence shown here is derived from an EMBL/GenBank/DDBJ whole genome shotgun (WGS) entry which is preliminary data.</text>
</comment>
<sequence>MTDSSLTPFFNPNGIVVVGASSHPQKLGYGVARNLTQSGYAGPIYFVSPKGGDLFSRQIFASIAEVPDPVDLAVVVVPAKYASESMRACGERGIKAVILVSGGFRETGEDGAVLETETLQVAKEYGIRMIGPNCIGLLDTHLPLDTTFLQPPFPLPGEIAFISHSGAICAALIDWSKEEGFSFSRLISLGNQADVTETDILPLVAEDEYTRVITLYLENISNGARFIEEARRVVKVKPVIALKVGRSASGQRAAASHTGALAGAESAFDAAFEKAGVFRADTTEEIFDWARALAWAPVLQGRRIAILTNAGGPGVIAADALEQNGLELAEFNKKTLAALGETLPSAASVHNPVDMLASASAEIYGECLRVILVDHNVDGALVILPPPPMYPAREAAEILIPIIQASEKPVLVVLMGSTQIEEASELFQNAKIPDYRFPERAASALARLAERAEFLREMDESVALLTDVDTPSARAVLADAEPGTWLEAEFADRLMNIYGIPTTPIKLAPDAESAARLGKELGFPVVMKIASPDIPHKSDVNGILLNLGSAAEIAEDFEMLMARVQAQRPDANLEGVLIQRMISGGQEVILGAVRDPQFGALMMFGSGGVEVEGLKDVAFALAPLSVREAEKMLGKTWAGRKLAGYRNLAPADRVGVVDALRRLGQLAHDLPEIAEIEINPLTVLEDGVVAVDVRVKMA</sequence>
<dbReference type="InterPro" id="IPR051538">
    <property type="entry name" value="Acyl-CoA_Synth/Transferase"/>
</dbReference>
<dbReference type="InterPro" id="IPR003781">
    <property type="entry name" value="CoA-bd"/>
</dbReference>
<keyword evidence="2 5" id="KW-0547">Nucleotide-binding</keyword>
<evidence type="ECO:0000313" key="8">
    <source>
        <dbReference type="Proteomes" id="UP000614469"/>
    </source>
</evidence>
<dbReference type="SUPFAM" id="SSF56059">
    <property type="entry name" value="Glutathione synthetase ATP-binding domain-like"/>
    <property type="match status" value="1"/>
</dbReference>
<dbReference type="Pfam" id="PF19045">
    <property type="entry name" value="Ligase_CoA_2"/>
    <property type="match status" value="1"/>
</dbReference>
<dbReference type="InterPro" id="IPR013815">
    <property type="entry name" value="ATP_grasp_subdomain_1"/>
</dbReference>
<evidence type="ECO:0000256" key="2">
    <source>
        <dbReference type="ARBA" id="ARBA00022741"/>
    </source>
</evidence>
<dbReference type="SMART" id="SM00881">
    <property type="entry name" value="CoA_binding"/>
    <property type="match status" value="1"/>
</dbReference>
<dbReference type="SUPFAM" id="SSF52210">
    <property type="entry name" value="Succinyl-CoA synthetase domains"/>
    <property type="match status" value="2"/>
</dbReference>
<feature type="domain" description="ATP-grasp" evidence="6">
    <location>
        <begin position="492"/>
        <end position="528"/>
    </location>
</feature>
<dbReference type="Pfam" id="PF13607">
    <property type="entry name" value="Succ_CoA_lig"/>
    <property type="match status" value="1"/>
</dbReference>
<comment type="similarity">
    <text evidence="4">In the N-terminal section; belongs to the acetate CoA ligase alpha subunit family.</text>
</comment>
<dbReference type="PROSITE" id="PS50975">
    <property type="entry name" value="ATP_GRASP"/>
    <property type="match status" value="1"/>
</dbReference>